<feature type="binding site" evidence="4">
    <location>
        <position position="85"/>
    </location>
    <ligand>
        <name>substrate</name>
    </ligand>
</feature>
<dbReference type="eggNOG" id="COG0110">
    <property type="taxonomic scope" value="Bacteria"/>
</dbReference>
<dbReference type="InterPro" id="IPR011004">
    <property type="entry name" value="Trimer_LpxA-like_sf"/>
</dbReference>
<evidence type="ECO:0000256" key="1">
    <source>
        <dbReference type="ARBA" id="ARBA00022679"/>
    </source>
</evidence>
<dbReference type="InterPro" id="IPR041561">
    <property type="entry name" value="PglD_N"/>
</dbReference>
<dbReference type="PROSITE" id="PS00101">
    <property type="entry name" value="HEXAPEP_TRANSFERASES"/>
    <property type="match status" value="1"/>
</dbReference>
<dbReference type="EC" id="2.3.1.-" evidence="6"/>
<organism evidence="6 7">
    <name type="scientific">Phycicoccus elongatus Lp2</name>
    <dbReference type="NCBI Taxonomy" id="1193181"/>
    <lineage>
        <taxon>Bacteria</taxon>
        <taxon>Bacillati</taxon>
        <taxon>Actinomycetota</taxon>
        <taxon>Actinomycetes</taxon>
        <taxon>Micrococcales</taxon>
        <taxon>Intrasporangiaceae</taxon>
        <taxon>Phycicoccus</taxon>
    </lineage>
</organism>
<evidence type="ECO:0000313" key="7">
    <source>
        <dbReference type="Proteomes" id="UP000013167"/>
    </source>
</evidence>
<keyword evidence="2" id="KW-0677">Repeat</keyword>
<dbReference type="InterPro" id="IPR050179">
    <property type="entry name" value="Trans_hexapeptide_repeat"/>
</dbReference>
<evidence type="ECO:0000313" key="6">
    <source>
        <dbReference type="EMBL" id="CCH70773.1"/>
    </source>
</evidence>
<sequence>MTSPDGFGLERVVVVGASGFGRECLDVLEAMAAAGSPVEVVGVVDDGPSELNMERLAARGVAYLGTVDEWLAGDAVTRRYVLGIGSPAVRRRLAARLEGTGARPFTAIHPSATFGARVAKGEGAVVCAGVAVSTNVRLGRHVHLNPNVTVGHDAVLSDFVSVNPGAVISGEVVLGTAALVGASATLLQNLWIGKGALIGAGAVVTRNVPAGVVVKGVPGTWD</sequence>
<feature type="active site" description="Proton acceptor" evidence="3">
    <location>
        <position position="152"/>
    </location>
</feature>
<gene>
    <name evidence="6" type="ORF">BN10_670018</name>
</gene>
<evidence type="ECO:0000256" key="3">
    <source>
        <dbReference type="PIRSR" id="PIRSR620019-1"/>
    </source>
</evidence>
<dbReference type="InterPro" id="IPR020019">
    <property type="entry name" value="AcTrfase_PglD-like"/>
</dbReference>
<dbReference type="Pfam" id="PF17836">
    <property type="entry name" value="PglD_N"/>
    <property type="match status" value="1"/>
</dbReference>
<dbReference type="PANTHER" id="PTHR43300:SF7">
    <property type="entry name" value="UDP-N-ACETYLBACILLOSAMINE N-ACETYLTRANSFERASE"/>
    <property type="match status" value="1"/>
</dbReference>
<dbReference type="Proteomes" id="UP000013167">
    <property type="component" value="Unassembled WGS sequence"/>
</dbReference>
<dbReference type="NCBIfam" id="TIGR03570">
    <property type="entry name" value="NeuD_NnaD"/>
    <property type="match status" value="1"/>
</dbReference>
<evidence type="ECO:0000259" key="5">
    <source>
        <dbReference type="Pfam" id="PF17836"/>
    </source>
</evidence>
<dbReference type="PANTHER" id="PTHR43300">
    <property type="entry name" value="ACETYLTRANSFERASE"/>
    <property type="match status" value="1"/>
</dbReference>
<keyword evidence="1 6" id="KW-0808">Transferase</keyword>
<dbReference type="SUPFAM" id="SSF51161">
    <property type="entry name" value="Trimeric LpxA-like enzymes"/>
    <property type="match status" value="1"/>
</dbReference>
<dbReference type="AlphaFoldDB" id="N0E1E6"/>
<evidence type="ECO:0000256" key="2">
    <source>
        <dbReference type="ARBA" id="ARBA00022737"/>
    </source>
</evidence>
<feature type="site" description="Increases basicity of active site His" evidence="3">
    <location>
        <position position="153"/>
    </location>
</feature>
<keyword evidence="6" id="KW-0012">Acyltransferase</keyword>
<dbReference type="RefSeq" id="WP_010850616.1">
    <property type="nucleotide sequence ID" value="NZ_HF570956.1"/>
</dbReference>
<feature type="domain" description="PglD N-terminal" evidence="5">
    <location>
        <begin position="11"/>
        <end position="97"/>
    </location>
</feature>
<proteinExistence type="predicted"/>
<name>N0E1E6_9MICO</name>
<dbReference type="Gene3D" id="2.160.10.10">
    <property type="entry name" value="Hexapeptide repeat proteins"/>
    <property type="match status" value="1"/>
</dbReference>
<dbReference type="OrthoDB" id="708224at2"/>
<accession>N0E1E6</accession>
<dbReference type="CDD" id="cd03360">
    <property type="entry name" value="LbH_AT_putative"/>
    <property type="match status" value="1"/>
</dbReference>
<comment type="caution">
    <text evidence="6">The sequence shown here is derived from an EMBL/GenBank/DDBJ whole genome shotgun (WGS) entry which is preliminary data.</text>
</comment>
<dbReference type="GO" id="GO:0016746">
    <property type="term" value="F:acyltransferase activity"/>
    <property type="evidence" value="ECO:0007669"/>
    <property type="project" value="UniProtKB-KW"/>
</dbReference>
<keyword evidence="7" id="KW-1185">Reference proteome</keyword>
<dbReference type="STRING" id="1193181.BN10_670018"/>
<dbReference type="InterPro" id="IPR018357">
    <property type="entry name" value="Hexapep_transf_CS"/>
</dbReference>
<evidence type="ECO:0000256" key="4">
    <source>
        <dbReference type="PIRSR" id="PIRSR620019-2"/>
    </source>
</evidence>
<dbReference type="HOGENOM" id="CLU_081811_1_1_11"/>
<protein>
    <submittedName>
        <fullName evidence="6">Acetyltransferases (The isoleucine patch superfamily)</fullName>
        <ecNumber evidence="6">2.3.1.-</ecNumber>
    </submittedName>
</protein>
<reference evidence="6 7" key="1">
    <citation type="journal article" date="2013" name="ISME J.">
        <title>A metabolic model for members of the genus Tetrasphaera involved in enhanced biological phosphorus removal.</title>
        <authorList>
            <person name="Kristiansen R."/>
            <person name="Nguyen H.T.T."/>
            <person name="Saunders A.M."/>
            <person name="Nielsen J.L."/>
            <person name="Wimmer R."/>
            <person name="Le V.Q."/>
            <person name="McIlroy S.J."/>
            <person name="Petrovski S."/>
            <person name="Seviour R.J."/>
            <person name="Calteau A."/>
            <person name="Nielsen K.L."/>
            <person name="Nielsen P.H."/>
        </authorList>
    </citation>
    <scope>NUCLEOTIDE SEQUENCE [LARGE SCALE GENOMIC DNA]</scope>
    <source>
        <strain evidence="6 7">Lp2</strain>
    </source>
</reference>
<dbReference type="EMBL" id="CAIZ01000138">
    <property type="protein sequence ID" value="CCH70773.1"/>
    <property type="molecule type" value="Genomic_DNA"/>
</dbReference>
<dbReference type="Gene3D" id="3.40.50.20">
    <property type="match status" value="1"/>
</dbReference>